<gene>
    <name evidence="8" type="primary">ORF32</name>
</gene>
<dbReference type="Proteomes" id="UP000124452">
    <property type="component" value="Segment"/>
</dbReference>
<dbReference type="InterPro" id="IPR007640">
    <property type="entry name" value="UL17-like"/>
</dbReference>
<keyword evidence="5" id="KW-0426">Late protein</keyword>
<proteinExistence type="inferred from homology"/>
<evidence type="ECO:0000256" key="5">
    <source>
        <dbReference type="ARBA" id="ARBA00022921"/>
    </source>
</evidence>
<accession>A0A0B4Q5I7</accession>
<protein>
    <submittedName>
        <fullName evidence="8">DNA packaging tegument protein UL17</fullName>
    </submittedName>
</protein>
<dbReference type="OrthoDB" id="10123at10239"/>
<evidence type="ECO:0000256" key="4">
    <source>
        <dbReference type="ARBA" id="ARBA00022844"/>
    </source>
</evidence>
<evidence type="ECO:0000256" key="2">
    <source>
        <dbReference type="ARBA" id="ARBA00022562"/>
    </source>
</evidence>
<reference evidence="8 9" key="1">
    <citation type="journal article" date="2015" name="Genome Announc.">
        <title>Genome sequences of equid herpesviruses 2 and 5.</title>
        <authorList>
            <person name="Wilkie G.S."/>
            <person name="Kerr K."/>
            <person name="Stewart J.P."/>
            <person name="Studdert M.J."/>
            <person name="Davison A.J."/>
        </authorList>
    </citation>
    <scope>NUCLEOTIDE SEQUENCE [LARGE SCALE GENOMIC DNA]</scope>
    <source>
        <strain evidence="8">2-141/67</strain>
    </source>
</reference>
<feature type="compositionally biased region" description="Basic and acidic residues" evidence="7">
    <location>
        <begin position="212"/>
        <end position="223"/>
    </location>
</feature>
<evidence type="ECO:0000256" key="6">
    <source>
        <dbReference type="ARBA" id="ARBA00023219"/>
    </source>
</evidence>
<organism evidence="8 9">
    <name type="scientific">Equid gammaherpesvirus 5</name>
    <dbReference type="NCBI Taxonomy" id="10371"/>
    <lineage>
        <taxon>Viruses</taxon>
        <taxon>Duplodnaviria</taxon>
        <taxon>Heunggongvirae</taxon>
        <taxon>Peploviricota</taxon>
        <taxon>Herviviricetes</taxon>
        <taxon>Herpesvirales</taxon>
        <taxon>Orthoherpesviridae</taxon>
        <taxon>Gammaherpesvirinae</taxon>
        <taxon>Percavirus</taxon>
        <taxon>Percavirus equidgamma5</taxon>
    </lineage>
</organism>
<evidence type="ECO:0000256" key="7">
    <source>
        <dbReference type="SAM" id="MobiDB-lite"/>
    </source>
</evidence>
<evidence type="ECO:0000313" key="9">
    <source>
        <dbReference type="Proteomes" id="UP000124452"/>
    </source>
</evidence>
<dbReference type="GeneID" id="23104169"/>
<dbReference type="RefSeq" id="YP_009118422.1">
    <property type="nucleotide sequence ID" value="NC_026421.1"/>
</dbReference>
<feature type="region of interest" description="Disordered" evidence="7">
    <location>
        <begin position="194"/>
        <end position="227"/>
    </location>
</feature>
<dbReference type="GO" id="GO:0051276">
    <property type="term" value="P:chromosome organization"/>
    <property type="evidence" value="ECO:0007669"/>
    <property type="project" value="InterPro"/>
</dbReference>
<dbReference type="HAMAP" id="MF_04017">
    <property type="entry name" value="HSV_CVC1"/>
    <property type="match status" value="1"/>
</dbReference>
<dbReference type="Pfam" id="PF04559">
    <property type="entry name" value="Herpes_UL17"/>
    <property type="match status" value="1"/>
</dbReference>
<keyword evidence="3" id="KW-1188">Viral release from host cell</keyword>
<evidence type="ECO:0000256" key="3">
    <source>
        <dbReference type="ARBA" id="ARBA00022612"/>
    </source>
</evidence>
<keyword evidence="1" id="KW-0167">Capsid protein</keyword>
<evidence type="ECO:0000313" key="8">
    <source>
        <dbReference type="EMBL" id="AIU39557.1"/>
    </source>
</evidence>
<name>A0A0B4Q5I7_9GAMA</name>
<dbReference type="GO" id="GO:0019028">
    <property type="term" value="C:viral capsid"/>
    <property type="evidence" value="ECO:0007669"/>
    <property type="project" value="UniProtKB-KW"/>
</dbReference>
<sequence length="478" mass="51690">MDVHLSNWRLCGRLCDRLAHVVLPEAFLDRNGLWEEPGADFFVQTRFTDSLAPSRYVRVVGGFFGRGGDPRFALDDASPANLALSFPLFEGENGRFNPHNLATLKMQSADGGRRVFVDFFYMSLLGAQAPAPGLEDAKESGGGGRRAKDESGGPLEEIAAEAAACRASGRKSSPMSVLSGLLSVTKYVPPAARHHRALEDPGSVRGVSIQPENKRGEGGDAGRARQKKRKVRCGLNLASLGKDNITFESSHHLLSNTRFTLCHYPNLTSKRGAAGGGGRGAWESVLDGLSDRRLAEVNPLAALLLGSDFLERAQLGFVNGLVRACEAGGLRVFQKLPVCVEKERDVRGILGDHFVEACHLLARQVNESSAWIRACVAGERGQAGLWADFLNLWESGTRALGVDLSYLFSPGYPDDESVFWSALLGCDPVLDAIKKGARAVLVVDARLTAWLLLPGGFAIKGRYELTLEDTRITVARYG</sequence>
<keyword evidence="9" id="KW-1185">Reference proteome</keyword>
<dbReference type="EMBL" id="KM924295">
    <property type="protein sequence ID" value="AIU39557.1"/>
    <property type="molecule type" value="Genomic_DNA"/>
</dbReference>
<evidence type="ECO:0000256" key="1">
    <source>
        <dbReference type="ARBA" id="ARBA00022561"/>
    </source>
</evidence>
<keyword evidence="4" id="KW-0946">Virion</keyword>
<dbReference type="KEGG" id="vg:23104169"/>
<keyword evidence="6" id="KW-0231">Viral genome packaging</keyword>
<feature type="region of interest" description="Disordered" evidence="7">
    <location>
        <begin position="131"/>
        <end position="154"/>
    </location>
</feature>
<keyword evidence="2" id="KW-1048">Host nucleus</keyword>